<dbReference type="WBParaSite" id="PgE032_g002_t03">
    <property type="protein sequence ID" value="PgE032_g002_t03"/>
    <property type="gene ID" value="PgE032_g002"/>
</dbReference>
<keyword evidence="1" id="KW-1185">Reference proteome</keyword>
<dbReference type="Proteomes" id="UP000887569">
    <property type="component" value="Unplaced"/>
</dbReference>
<reference evidence="2 3" key="1">
    <citation type="submission" date="2022-11" db="UniProtKB">
        <authorList>
            <consortium name="WormBaseParasite"/>
        </authorList>
    </citation>
    <scope>IDENTIFICATION</scope>
</reference>
<evidence type="ECO:0000313" key="3">
    <source>
        <dbReference type="WBParaSite" id="PgE032_g002_t03"/>
    </source>
</evidence>
<sequence>MQEPCRFLIGGTRMEQQNHHSIGSPYCPNSWHVNSRSWAYRLASADWVLIAFTAEPYSNWFRELFIVCIFSRHGFLESFTELHFELSYSF</sequence>
<proteinExistence type="predicted"/>
<organism evidence="1 2">
    <name type="scientific">Parascaris univalens</name>
    <name type="common">Nematode worm</name>
    <dbReference type="NCBI Taxonomy" id="6257"/>
    <lineage>
        <taxon>Eukaryota</taxon>
        <taxon>Metazoa</taxon>
        <taxon>Ecdysozoa</taxon>
        <taxon>Nematoda</taxon>
        <taxon>Chromadorea</taxon>
        <taxon>Rhabditida</taxon>
        <taxon>Spirurina</taxon>
        <taxon>Ascaridomorpha</taxon>
        <taxon>Ascaridoidea</taxon>
        <taxon>Ascarididae</taxon>
        <taxon>Parascaris</taxon>
    </lineage>
</organism>
<evidence type="ECO:0000313" key="2">
    <source>
        <dbReference type="WBParaSite" id="PgE032_g001_t01"/>
    </source>
</evidence>
<protein>
    <submittedName>
        <fullName evidence="3">Ferlin B-domain domain-containing protein</fullName>
    </submittedName>
    <submittedName>
        <fullName evidence="2">Ferlin C-terminal domain-containing protein</fullName>
    </submittedName>
</protein>
<evidence type="ECO:0000313" key="1">
    <source>
        <dbReference type="Proteomes" id="UP000887569"/>
    </source>
</evidence>
<dbReference type="AlphaFoldDB" id="A0A914ZY16"/>
<accession>A0A914ZY16</accession>
<dbReference type="WBParaSite" id="PgE032_g001_t01">
    <property type="protein sequence ID" value="PgE032_g001_t01"/>
    <property type="gene ID" value="PgE032_g001"/>
</dbReference>
<name>A0A914ZY16_PARUN</name>